<dbReference type="Proteomes" id="UP000800303">
    <property type="component" value="Unassembled WGS sequence"/>
</dbReference>
<feature type="region of interest" description="Disordered" evidence="1">
    <location>
        <begin position="69"/>
        <end position="90"/>
    </location>
</feature>
<name>A0ABX0F0R0_9BACL</name>
<reference evidence="3 4" key="1">
    <citation type="submission" date="2020-01" db="EMBL/GenBank/DDBJ databases">
        <title>Polyphasic characterisation and genomic insights into a novel alkali tolerant bacterium VR-M41.</title>
        <authorList>
            <person name="Vemuluri V.R."/>
        </authorList>
    </citation>
    <scope>NUCLEOTIDE SEQUENCE [LARGE SCALE GENOMIC DNA]</scope>
    <source>
        <strain evidence="3 4">VR-M41</strain>
    </source>
</reference>
<dbReference type="RefSeq" id="WP_166272831.1">
    <property type="nucleotide sequence ID" value="NZ_JAAFGS010000001.1"/>
</dbReference>
<accession>A0ABX0F0R0</accession>
<comment type="caution">
    <text evidence="3">The sequence shown here is derived from an EMBL/GenBank/DDBJ whole genome shotgun (WGS) entry which is preliminary data.</text>
</comment>
<dbReference type="EMBL" id="JAAFGS010000001">
    <property type="protein sequence ID" value="NGZ74572.1"/>
    <property type="molecule type" value="Genomic_DNA"/>
</dbReference>
<evidence type="ECO:0000256" key="1">
    <source>
        <dbReference type="SAM" id="MobiDB-lite"/>
    </source>
</evidence>
<dbReference type="Gene3D" id="1.20.120.450">
    <property type="entry name" value="dinb family like domain"/>
    <property type="match status" value="1"/>
</dbReference>
<gene>
    <name evidence="3" type="ORF">GYN08_04520</name>
</gene>
<evidence type="ECO:0000259" key="2">
    <source>
        <dbReference type="Pfam" id="PF12867"/>
    </source>
</evidence>
<dbReference type="SUPFAM" id="SSF109854">
    <property type="entry name" value="DinB/YfiT-like putative metalloenzymes"/>
    <property type="match status" value="1"/>
</dbReference>
<organism evidence="3 4">
    <name type="scientific">Saccharibacillus alkalitolerans</name>
    <dbReference type="NCBI Taxonomy" id="2705290"/>
    <lineage>
        <taxon>Bacteria</taxon>
        <taxon>Bacillati</taxon>
        <taxon>Bacillota</taxon>
        <taxon>Bacilli</taxon>
        <taxon>Bacillales</taxon>
        <taxon>Paenibacillaceae</taxon>
        <taxon>Saccharibacillus</taxon>
    </lineage>
</organism>
<evidence type="ECO:0000313" key="3">
    <source>
        <dbReference type="EMBL" id="NGZ74572.1"/>
    </source>
</evidence>
<dbReference type="InterPro" id="IPR034660">
    <property type="entry name" value="DinB/YfiT-like"/>
</dbReference>
<protein>
    <submittedName>
        <fullName evidence="3">DinB family protein</fullName>
    </submittedName>
</protein>
<dbReference type="Pfam" id="PF12867">
    <property type="entry name" value="DinB_2"/>
    <property type="match status" value="1"/>
</dbReference>
<evidence type="ECO:0000313" key="4">
    <source>
        <dbReference type="Proteomes" id="UP000800303"/>
    </source>
</evidence>
<proteinExistence type="predicted"/>
<sequence>MESKALLVHLWDSCLDREGWFPPLEDALRDLTAEQAAWKPAEGASNSIRELVRHLTFYKKRLLLRAKGETEGVPEAENNDATFKERDGSRESWEADKRELFDVHRQLSALLAEADSHELDRPIPQEGTLAESIRSLAMHDAYHIGQIVLLSKLQGVWPEARRFG</sequence>
<dbReference type="InterPro" id="IPR024775">
    <property type="entry name" value="DinB-like"/>
</dbReference>
<feature type="domain" description="DinB-like" evidence="2">
    <location>
        <begin position="24"/>
        <end position="147"/>
    </location>
</feature>
<keyword evidence="4" id="KW-1185">Reference proteome</keyword>